<evidence type="ECO:0000313" key="3">
    <source>
        <dbReference type="Proteomes" id="UP000288096"/>
    </source>
</evidence>
<dbReference type="PANTHER" id="PTHR34351">
    <property type="entry name" value="SLR1927 PROTEIN-RELATED"/>
    <property type="match status" value="1"/>
</dbReference>
<name>A0A401G1W4_9BACT</name>
<dbReference type="AlphaFoldDB" id="A0A401G1W4"/>
<accession>A0A401G1W4</accession>
<organism evidence="2 3">
    <name type="scientific">Desulfonema ishimotonii</name>
    <dbReference type="NCBI Taxonomy" id="45657"/>
    <lineage>
        <taxon>Bacteria</taxon>
        <taxon>Pseudomonadati</taxon>
        <taxon>Thermodesulfobacteriota</taxon>
        <taxon>Desulfobacteria</taxon>
        <taxon>Desulfobacterales</taxon>
        <taxon>Desulfococcaceae</taxon>
        <taxon>Desulfonema</taxon>
    </lineage>
</organism>
<keyword evidence="3" id="KW-1185">Reference proteome</keyword>
<evidence type="ECO:0000256" key="1">
    <source>
        <dbReference type="SAM" id="Phobius"/>
    </source>
</evidence>
<keyword evidence="1" id="KW-1133">Transmembrane helix</keyword>
<gene>
    <name evidence="2" type="ORF">DENIS_4166</name>
</gene>
<dbReference type="EMBL" id="BEXT01000001">
    <property type="protein sequence ID" value="GBC63173.1"/>
    <property type="molecule type" value="Genomic_DNA"/>
</dbReference>
<comment type="caution">
    <text evidence="2">The sequence shown here is derived from an EMBL/GenBank/DDBJ whole genome shotgun (WGS) entry which is preliminary data.</text>
</comment>
<proteinExistence type="predicted"/>
<dbReference type="Proteomes" id="UP000288096">
    <property type="component" value="Unassembled WGS sequence"/>
</dbReference>
<keyword evidence="1" id="KW-0472">Membrane</keyword>
<dbReference type="RefSeq" id="WP_124330278.1">
    <property type="nucleotide sequence ID" value="NZ_BEXT01000001.1"/>
</dbReference>
<protein>
    <submittedName>
        <fullName evidence="2">DUF58 domain-containing protein</fullName>
    </submittedName>
</protein>
<feature type="transmembrane region" description="Helical" evidence="1">
    <location>
        <begin position="35"/>
        <end position="53"/>
    </location>
</feature>
<feature type="transmembrane region" description="Helical" evidence="1">
    <location>
        <begin position="59"/>
        <end position="76"/>
    </location>
</feature>
<dbReference type="PANTHER" id="PTHR34351:SF1">
    <property type="entry name" value="SLR1927 PROTEIN"/>
    <property type="match status" value="1"/>
</dbReference>
<keyword evidence="1" id="KW-0812">Transmembrane</keyword>
<sequence length="319" mass="35062">MTLRAGVSRLFRTARPVPLPCILDRKRIYILPTRHGVAFIIILLGMLVGSANYNNNLCFLLTFLLGSMTFVSILHTHRNLMGIRVESAAPQPVFAGETAEFRLRIHAADAERISVMFELAGGPRTCRNLGAEKAAPVSVRIPAPQRGVLQAGPLTIATCYPLGLFRAWSRLDLRLNCPVYPAPIRGPFESAEGDSPDQEDAGRRTVAGVDDFEGLKGYQPGDAIRHIFWKAWAKGQGLQIKSFVGQTGGTVLLDWHLLRDGDTERRLSRLCGMVLKAEDLGMAYGLKLPDRTVDMGKGAAHMHNCLRALALFGIRGHDR</sequence>
<evidence type="ECO:0000313" key="2">
    <source>
        <dbReference type="EMBL" id="GBC63173.1"/>
    </source>
</evidence>
<reference evidence="3" key="2">
    <citation type="submission" date="2019-01" db="EMBL/GenBank/DDBJ databases">
        <title>Genome sequence of Desulfonema ishimotonii strain Tokyo 01.</title>
        <authorList>
            <person name="Fukui M."/>
        </authorList>
    </citation>
    <scope>NUCLEOTIDE SEQUENCE [LARGE SCALE GENOMIC DNA]</scope>
    <source>
        <strain evidence="3">Tokyo 01</strain>
    </source>
</reference>
<dbReference type="OrthoDB" id="5298497at2"/>
<reference evidence="3" key="1">
    <citation type="submission" date="2017-11" db="EMBL/GenBank/DDBJ databases">
        <authorList>
            <person name="Watanabe M."/>
            <person name="Kojima H."/>
        </authorList>
    </citation>
    <scope>NUCLEOTIDE SEQUENCE [LARGE SCALE GENOMIC DNA]</scope>
    <source>
        <strain evidence="3">Tokyo 01</strain>
    </source>
</reference>